<organism evidence="1 2">
    <name type="scientific">Puccinia graminis f. sp. tritici</name>
    <dbReference type="NCBI Taxonomy" id="56615"/>
    <lineage>
        <taxon>Eukaryota</taxon>
        <taxon>Fungi</taxon>
        <taxon>Dikarya</taxon>
        <taxon>Basidiomycota</taxon>
        <taxon>Pucciniomycotina</taxon>
        <taxon>Pucciniomycetes</taxon>
        <taxon>Pucciniales</taxon>
        <taxon>Pucciniaceae</taxon>
        <taxon>Puccinia</taxon>
    </lineage>
</organism>
<evidence type="ECO:0000313" key="1">
    <source>
        <dbReference type="EMBL" id="KAA1112482.1"/>
    </source>
</evidence>
<dbReference type="EMBL" id="VDEP01000277">
    <property type="protein sequence ID" value="KAA1112482.1"/>
    <property type="molecule type" value="Genomic_DNA"/>
</dbReference>
<dbReference type="AlphaFoldDB" id="A0A5B0QH51"/>
<reference evidence="1 2" key="1">
    <citation type="submission" date="2019-05" db="EMBL/GenBank/DDBJ databases">
        <title>Emergence of the Ug99 lineage of the wheat stem rust pathogen through somatic hybridization.</title>
        <authorList>
            <person name="Li F."/>
            <person name="Upadhyaya N.M."/>
            <person name="Sperschneider J."/>
            <person name="Matny O."/>
            <person name="Nguyen-Phuc H."/>
            <person name="Mago R."/>
            <person name="Raley C."/>
            <person name="Miller M.E."/>
            <person name="Silverstein K.A.T."/>
            <person name="Henningsen E."/>
            <person name="Hirsch C.D."/>
            <person name="Visser B."/>
            <person name="Pretorius Z.A."/>
            <person name="Steffenson B.J."/>
            <person name="Schwessinger B."/>
            <person name="Dodds P.N."/>
            <person name="Figueroa M."/>
        </authorList>
    </citation>
    <scope>NUCLEOTIDE SEQUENCE [LARGE SCALE GENOMIC DNA]</scope>
    <source>
        <strain evidence="1 2">Ug99</strain>
    </source>
</reference>
<accession>A0A5B0QH51</accession>
<protein>
    <submittedName>
        <fullName evidence="1">Uncharacterized protein</fullName>
    </submittedName>
</protein>
<name>A0A5B0QH51_PUCGR</name>
<gene>
    <name evidence="1" type="ORF">PGTUg99_017022</name>
</gene>
<proteinExistence type="predicted"/>
<dbReference type="Proteomes" id="UP000325313">
    <property type="component" value="Unassembled WGS sequence"/>
</dbReference>
<evidence type="ECO:0000313" key="2">
    <source>
        <dbReference type="Proteomes" id="UP000325313"/>
    </source>
</evidence>
<sequence>MNLKILLTTQTRIAGGTSSTANLRDVLWQIPDQSTLGKIDVLNGFTDRPPRGKIPILLQYYRILCANLKLDKSQFAKGWCALLKRTQQFKTIVILFKITLNEPLQKELSRLAFAQNHPEIPRNFLISHDKRIEVIDTESSQEAETLLATVQDAQLATSLDGAALAQWRRFLEFHPSLVNAEEAFLYFYRIAQDPEIAHEKRVKALNCQFSQKTQKLLKKSIMSTSFQSQIIAEGFDHAYLNSQNLVELTINTVAKFEAEWRPTKT</sequence>
<comment type="caution">
    <text evidence="1">The sequence shown here is derived from an EMBL/GenBank/DDBJ whole genome shotgun (WGS) entry which is preliminary data.</text>
</comment>